<evidence type="ECO:0000256" key="5">
    <source>
        <dbReference type="ARBA" id="ARBA00023136"/>
    </source>
</evidence>
<evidence type="ECO:0000256" key="3">
    <source>
        <dbReference type="ARBA" id="ARBA00022692"/>
    </source>
</evidence>
<organism evidence="7 8">
    <name type="scientific">Aduncisulcus paluster</name>
    <dbReference type="NCBI Taxonomy" id="2918883"/>
    <lineage>
        <taxon>Eukaryota</taxon>
        <taxon>Metamonada</taxon>
        <taxon>Carpediemonas-like organisms</taxon>
        <taxon>Aduncisulcus</taxon>
    </lineage>
</organism>
<dbReference type="PANTHER" id="PTHR42948:SF1">
    <property type="entry name" value="TRANSPORTER"/>
    <property type="match status" value="1"/>
</dbReference>
<keyword evidence="3 6" id="KW-0812">Transmembrane</keyword>
<dbReference type="InterPro" id="IPR037272">
    <property type="entry name" value="SNS_sf"/>
</dbReference>
<sequence>MLSEFAIGRRAQKNAIGSFHKLAPNTPWFATGWLGFAAAFVILSFYGVVAGWTLDYVFKAIMNGFAGQSPEQLGNMFG</sequence>
<comment type="caution">
    <text evidence="7">The sequence shown here is derived from an EMBL/GenBank/DDBJ whole genome shotgun (WGS) entry which is preliminary data.</text>
</comment>
<dbReference type="PROSITE" id="PS50267">
    <property type="entry name" value="NA_NEUROTRAN_SYMP_3"/>
    <property type="match status" value="1"/>
</dbReference>
<proteinExistence type="predicted"/>
<gene>
    <name evidence="7" type="ORF">ADUPG1_004329</name>
</gene>
<evidence type="ECO:0000256" key="4">
    <source>
        <dbReference type="ARBA" id="ARBA00022989"/>
    </source>
</evidence>
<evidence type="ECO:0000256" key="2">
    <source>
        <dbReference type="ARBA" id="ARBA00022448"/>
    </source>
</evidence>
<accession>A0ABQ5JWA6</accession>
<feature type="non-terminal residue" evidence="7">
    <location>
        <position position="78"/>
    </location>
</feature>
<keyword evidence="2" id="KW-0813">Transport</keyword>
<keyword evidence="5 6" id="KW-0472">Membrane</keyword>
<keyword evidence="4 6" id="KW-1133">Transmembrane helix</keyword>
<comment type="subcellular location">
    <subcellularLocation>
        <location evidence="1">Membrane</location>
        <topology evidence="1">Multi-pass membrane protein</topology>
    </subcellularLocation>
</comment>
<evidence type="ECO:0000313" key="7">
    <source>
        <dbReference type="EMBL" id="GKT19581.1"/>
    </source>
</evidence>
<dbReference type="InterPro" id="IPR000175">
    <property type="entry name" value="Na/ntran_symport"/>
</dbReference>
<evidence type="ECO:0000256" key="1">
    <source>
        <dbReference type="ARBA" id="ARBA00004141"/>
    </source>
</evidence>
<feature type="transmembrane region" description="Helical" evidence="6">
    <location>
        <begin position="33"/>
        <end position="54"/>
    </location>
</feature>
<dbReference type="SUPFAM" id="SSF161070">
    <property type="entry name" value="SNF-like"/>
    <property type="match status" value="1"/>
</dbReference>
<keyword evidence="8" id="KW-1185">Reference proteome</keyword>
<dbReference type="EMBL" id="BQXS01006372">
    <property type="protein sequence ID" value="GKT19581.1"/>
    <property type="molecule type" value="Genomic_DNA"/>
</dbReference>
<protein>
    <submittedName>
        <fullName evidence="7">Sodium:neurotransmitter symporter like protein</fullName>
    </submittedName>
</protein>
<name>A0ABQ5JWA6_9EUKA</name>
<evidence type="ECO:0000256" key="6">
    <source>
        <dbReference type="SAM" id="Phobius"/>
    </source>
</evidence>
<dbReference type="PANTHER" id="PTHR42948">
    <property type="entry name" value="TRANSPORTER"/>
    <property type="match status" value="1"/>
</dbReference>
<reference evidence="7" key="1">
    <citation type="submission" date="2022-03" db="EMBL/GenBank/DDBJ databases">
        <title>Draft genome sequence of Aduncisulcus paluster, a free-living microaerophilic Fornicata.</title>
        <authorList>
            <person name="Yuyama I."/>
            <person name="Kume K."/>
            <person name="Tamura T."/>
            <person name="Inagaki Y."/>
            <person name="Hashimoto T."/>
        </authorList>
    </citation>
    <scope>NUCLEOTIDE SEQUENCE</scope>
    <source>
        <strain evidence="7">NY0171</strain>
    </source>
</reference>
<dbReference type="Proteomes" id="UP001057375">
    <property type="component" value="Unassembled WGS sequence"/>
</dbReference>
<evidence type="ECO:0000313" key="8">
    <source>
        <dbReference type="Proteomes" id="UP001057375"/>
    </source>
</evidence>